<keyword evidence="3" id="KW-1185">Reference proteome</keyword>
<dbReference type="RefSeq" id="WP_083409868.1">
    <property type="nucleotide sequence ID" value="NZ_LT629971.1"/>
</dbReference>
<keyword evidence="1" id="KW-0812">Transmembrane</keyword>
<organism evidence="2 3">
    <name type="scientific">Mycolicibacterium rutilum</name>
    <name type="common">Mycobacterium rutilum</name>
    <dbReference type="NCBI Taxonomy" id="370526"/>
    <lineage>
        <taxon>Bacteria</taxon>
        <taxon>Bacillati</taxon>
        <taxon>Actinomycetota</taxon>
        <taxon>Actinomycetes</taxon>
        <taxon>Mycobacteriales</taxon>
        <taxon>Mycobacteriaceae</taxon>
        <taxon>Mycolicibacterium</taxon>
    </lineage>
</organism>
<evidence type="ECO:0000313" key="2">
    <source>
        <dbReference type="EMBL" id="SEH90366.1"/>
    </source>
</evidence>
<name>A0A1H6LP02_MYCRU</name>
<keyword evidence="1" id="KW-0472">Membrane</keyword>
<dbReference type="Proteomes" id="UP000182915">
    <property type="component" value="Chromosome I"/>
</dbReference>
<dbReference type="STRING" id="370526.SAMN04489835_5473"/>
<gene>
    <name evidence="2" type="ORF">SAMN04489835_5473</name>
</gene>
<evidence type="ECO:0000256" key="1">
    <source>
        <dbReference type="SAM" id="Phobius"/>
    </source>
</evidence>
<dbReference type="SUPFAM" id="SSF50998">
    <property type="entry name" value="Quinoprotein alcohol dehydrogenase-like"/>
    <property type="match status" value="2"/>
</dbReference>
<reference evidence="3" key="1">
    <citation type="submission" date="2016-10" db="EMBL/GenBank/DDBJ databases">
        <authorList>
            <person name="Varghese N."/>
            <person name="Submissions S."/>
        </authorList>
    </citation>
    <scope>NUCLEOTIDE SEQUENCE [LARGE SCALE GENOMIC DNA]</scope>
    <source>
        <strain evidence="3">DSM 45405</strain>
    </source>
</reference>
<feature type="transmembrane region" description="Helical" evidence="1">
    <location>
        <begin position="12"/>
        <end position="31"/>
    </location>
</feature>
<dbReference type="EMBL" id="LT629971">
    <property type="protein sequence ID" value="SEH90366.1"/>
    <property type="molecule type" value="Genomic_DNA"/>
</dbReference>
<protein>
    <recommendedName>
        <fullName evidence="4">PQQ-like domain-containing protein</fullName>
    </recommendedName>
</protein>
<dbReference type="InterPro" id="IPR011047">
    <property type="entry name" value="Quinoprotein_ADH-like_sf"/>
</dbReference>
<dbReference type="OrthoDB" id="5182370at2"/>
<sequence length="403" mass="41915">MVKPERRTKTDVLVAVAIAVVVAVTAGLIWWTSDARATQSRPAAAPVPDLVSAREVPTALRQLWTAPSGKTTTPIVAGGAVVTGDGRTVEGRDPATGTPLWSYARDLELCGVTSVYEYAVAVYPDVRGCGQVSTIDAETGMRGAARTSYADDRVTLTSDGTTVLSAGENRLELLRSDMVRMISYGALDAPIKPGTPATPLCRFVSTQASSSAVSLLEACPGQADLRLTLLRPADDEDAPELKYIPQEGVAKDSDARVVAVADTTTAVYVPTPTPTVHIVDDTGATTASTQVGRPVSPQATASRAGDLITWWTGDSVMVFSANGLRYLYTIAPAGPNVPLGPGTVMAGKLMVPVTSGYDVFDAQTGRGERHIALDRAGSPTPVVPAVAGTTVVEQRGGELVALG</sequence>
<accession>A0A1H6LP02</accession>
<dbReference type="AlphaFoldDB" id="A0A1H6LP02"/>
<keyword evidence="1" id="KW-1133">Transmembrane helix</keyword>
<evidence type="ECO:0000313" key="3">
    <source>
        <dbReference type="Proteomes" id="UP000182915"/>
    </source>
</evidence>
<proteinExistence type="predicted"/>
<evidence type="ECO:0008006" key="4">
    <source>
        <dbReference type="Google" id="ProtNLM"/>
    </source>
</evidence>